<keyword evidence="1" id="KW-1133">Transmembrane helix</keyword>
<dbReference type="Proteomes" id="UP000324974">
    <property type="component" value="Chromosome"/>
</dbReference>
<feature type="transmembrane region" description="Helical" evidence="1">
    <location>
        <begin position="72"/>
        <end position="91"/>
    </location>
</feature>
<keyword evidence="1" id="KW-0472">Membrane</keyword>
<sequence>MDTTPTPPTPPTPPAPEYKSAQYEFSEESNRTVAALADSMRVVATLMQLLGLAFVIFFVMQLLHTLKNRENFFPAIGLGASMLLCLAFGFWTAGAAASFRKIVETKNEDIWHLMRALRGLHHMYATLKAIIYCGIVLAIVGVVLAVMNYFRAGVE</sequence>
<dbReference type="KEGG" id="lrs:PX52LOC_02651"/>
<name>A0A5C1ACK4_9BACT</name>
<feature type="transmembrane region" description="Helical" evidence="1">
    <location>
        <begin position="42"/>
        <end position="60"/>
    </location>
</feature>
<keyword evidence="1" id="KW-0812">Transmembrane</keyword>
<protein>
    <submittedName>
        <fullName evidence="2">Uncharacterized protein</fullName>
    </submittedName>
</protein>
<reference evidence="3" key="1">
    <citation type="submission" date="2019-08" db="EMBL/GenBank/DDBJ databases">
        <title>Limnoglobus roseus gen. nov., sp. nov., a novel freshwater planctomycete with a giant genome from the family Gemmataceae.</title>
        <authorList>
            <person name="Kulichevskaya I.S."/>
            <person name="Naumoff D.G."/>
            <person name="Miroshnikov K."/>
            <person name="Ivanova A."/>
            <person name="Philippov D.A."/>
            <person name="Hakobyan A."/>
            <person name="Rijpstra I.C."/>
            <person name="Sinninghe Damste J.S."/>
            <person name="Liesack W."/>
            <person name="Dedysh S.N."/>
        </authorList>
    </citation>
    <scope>NUCLEOTIDE SEQUENCE [LARGE SCALE GENOMIC DNA]</scope>
    <source>
        <strain evidence="3">PX52</strain>
    </source>
</reference>
<dbReference type="AlphaFoldDB" id="A0A5C1ACK4"/>
<gene>
    <name evidence="2" type="ORF">PX52LOC_02651</name>
</gene>
<dbReference type="EMBL" id="CP042425">
    <property type="protein sequence ID" value="QEL15716.1"/>
    <property type="molecule type" value="Genomic_DNA"/>
</dbReference>
<accession>A0A5C1ACK4</accession>
<dbReference type="RefSeq" id="WP_149110503.1">
    <property type="nucleotide sequence ID" value="NZ_CP042425.1"/>
</dbReference>
<evidence type="ECO:0000256" key="1">
    <source>
        <dbReference type="SAM" id="Phobius"/>
    </source>
</evidence>
<dbReference type="OrthoDB" id="284771at2"/>
<feature type="transmembrane region" description="Helical" evidence="1">
    <location>
        <begin position="129"/>
        <end position="150"/>
    </location>
</feature>
<evidence type="ECO:0000313" key="3">
    <source>
        <dbReference type="Proteomes" id="UP000324974"/>
    </source>
</evidence>
<evidence type="ECO:0000313" key="2">
    <source>
        <dbReference type="EMBL" id="QEL15716.1"/>
    </source>
</evidence>
<proteinExistence type="predicted"/>
<keyword evidence="3" id="KW-1185">Reference proteome</keyword>
<organism evidence="2 3">
    <name type="scientific">Limnoglobus roseus</name>
    <dbReference type="NCBI Taxonomy" id="2598579"/>
    <lineage>
        <taxon>Bacteria</taxon>
        <taxon>Pseudomonadati</taxon>
        <taxon>Planctomycetota</taxon>
        <taxon>Planctomycetia</taxon>
        <taxon>Gemmatales</taxon>
        <taxon>Gemmataceae</taxon>
        <taxon>Limnoglobus</taxon>
    </lineage>
</organism>